<dbReference type="Proteomes" id="UP000038009">
    <property type="component" value="Unassembled WGS sequence"/>
</dbReference>
<name>A0A0N1PCB8_LEPSE</name>
<gene>
    <name evidence="2" type="ORF">ABL78_2708</name>
</gene>
<dbReference type="VEuPathDB" id="TriTrypDB:Lsey_0058_0230"/>
<dbReference type="EMBL" id="LJSK01000058">
    <property type="protein sequence ID" value="KPI88204.1"/>
    <property type="molecule type" value="Genomic_DNA"/>
</dbReference>
<keyword evidence="3" id="KW-1185">Reference proteome</keyword>
<dbReference type="OrthoDB" id="263666at2759"/>
<protein>
    <submittedName>
        <fullName evidence="2">Uncharacterized protein</fullName>
    </submittedName>
</protein>
<comment type="caution">
    <text evidence="2">The sequence shown here is derived from an EMBL/GenBank/DDBJ whole genome shotgun (WGS) entry which is preliminary data.</text>
</comment>
<proteinExistence type="predicted"/>
<dbReference type="AlphaFoldDB" id="A0A0N1PCB8"/>
<dbReference type="OMA" id="MKMHANA"/>
<feature type="region of interest" description="Disordered" evidence="1">
    <location>
        <begin position="86"/>
        <end position="113"/>
    </location>
</feature>
<accession>A0A0N1PCB8</accession>
<reference evidence="2 3" key="1">
    <citation type="journal article" date="2015" name="PLoS Pathog.">
        <title>Leptomonas seymouri: Adaptations to the Dixenous Life Cycle Analyzed by Genome Sequencing, Transcriptome Profiling and Co-infection with Leishmania donovani.</title>
        <authorList>
            <person name="Kraeva N."/>
            <person name="Butenko A."/>
            <person name="Hlavacova J."/>
            <person name="Kostygov A."/>
            <person name="Myskova J."/>
            <person name="Grybchuk D."/>
            <person name="Lestinova T."/>
            <person name="Votypka J."/>
            <person name="Volf P."/>
            <person name="Opperdoes F."/>
            <person name="Flegontov P."/>
            <person name="Lukes J."/>
            <person name="Yurchenko V."/>
        </authorList>
    </citation>
    <scope>NUCLEOTIDE SEQUENCE [LARGE SCALE GENOMIC DNA]</scope>
    <source>
        <strain evidence="2 3">ATCC 30220</strain>
    </source>
</reference>
<evidence type="ECO:0000256" key="1">
    <source>
        <dbReference type="SAM" id="MobiDB-lite"/>
    </source>
</evidence>
<organism evidence="2 3">
    <name type="scientific">Leptomonas seymouri</name>
    <dbReference type="NCBI Taxonomy" id="5684"/>
    <lineage>
        <taxon>Eukaryota</taxon>
        <taxon>Discoba</taxon>
        <taxon>Euglenozoa</taxon>
        <taxon>Kinetoplastea</taxon>
        <taxon>Metakinetoplastina</taxon>
        <taxon>Trypanosomatida</taxon>
        <taxon>Trypanosomatidae</taxon>
        <taxon>Leishmaniinae</taxon>
        <taxon>Leptomonas</taxon>
    </lineage>
</organism>
<sequence length="175" mass="19346">MDFESFLQSEALRPLSIIYSRALLDCPETASMIGRLPPPKIALLYHAALMPSPLMETDVTQPQVAERLSARIVSAYCLAGKDHEKPYPETALQRPGASDESDTGAAGARQRFPTCFPPLPPPPLCYRYAHSGDAFQHLEHAMSQREASLQQWVVEAMMKMHANASNHTEAPPFNT</sequence>
<evidence type="ECO:0000313" key="3">
    <source>
        <dbReference type="Proteomes" id="UP000038009"/>
    </source>
</evidence>
<evidence type="ECO:0000313" key="2">
    <source>
        <dbReference type="EMBL" id="KPI88204.1"/>
    </source>
</evidence>